<keyword evidence="10 13" id="KW-0472">Membrane</keyword>
<protein>
    <submittedName>
        <fullName evidence="17">Two pore potassium channel protein sup-9</fullName>
    </submittedName>
</protein>
<evidence type="ECO:0000256" key="12">
    <source>
        <dbReference type="RuleBase" id="RU003857"/>
    </source>
</evidence>
<keyword evidence="8 13" id="KW-1133">Transmembrane helix</keyword>
<evidence type="ECO:0000313" key="17">
    <source>
        <dbReference type="WBParaSite" id="TCLT_0000339301-mRNA-1"/>
    </source>
</evidence>
<evidence type="ECO:0000256" key="11">
    <source>
        <dbReference type="ARBA" id="ARBA00023303"/>
    </source>
</evidence>
<dbReference type="PANTHER" id="PTHR11003">
    <property type="entry name" value="POTASSIUM CHANNEL, SUBFAMILY K"/>
    <property type="match status" value="1"/>
</dbReference>
<evidence type="ECO:0000313" key="16">
    <source>
        <dbReference type="Proteomes" id="UP000276776"/>
    </source>
</evidence>
<accession>A0A0N5CT35</accession>
<evidence type="ECO:0000256" key="6">
    <source>
        <dbReference type="ARBA" id="ARBA00022826"/>
    </source>
</evidence>
<dbReference type="Proteomes" id="UP000276776">
    <property type="component" value="Unassembled WGS sequence"/>
</dbReference>
<evidence type="ECO:0000256" key="2">
    <source>
        <dbReference type="ARBA" id="ARBA00006666"/>
    </source>
</evidence>
<keyword evidence="11 12" id="KW-0407">Ion channel</keyword>
<dbReference type="GO" id="GO:0015271">
    <property type="term" value="F:outward rectifier potassium channel activity"/>
    <property type="evidence" value="ECO:0007669"/>
    <property type="project" value="TreeGrafter"/>
</dbReference>
<keyword evidence="7" id="KW-0630">Potassium</keyword>
<evidence type="ECO:0000256" key="7">
    <source>
        <dbReference type="ARBA" id="ARBA00022958"/>
    </source>
</evidence>
<dbReference type="PRINTS" id="PR01333">
    <property type="entry name" value="2POREKCHANEL"/>
</dbReference>
<keyword evidence="3 12" id="KW-0813">Transport</keyword>
<dbReference type="InterPro" id="IPR003280">
    <property type="entry name" value="2pore_dom_K_chnl"/>
</dbReference>
<dbReference type="OrthoDB" id="297496at2759"/>
<dbReference type="Gene3D" id="1.10.287.70">
    <property type="match status" value="1"/>
</dbReference>
<sequence length="243" mass="27076">MPDSSQKSIQMQRKNIRAILLIISTFTYLLIGAAVFEKLEYRSDLERRHGIDMIAQKLHNKYNFSEKDYQVLQAVVIKSISHKAGLQWGFAGAFFFAVVVITTLGYGHSTPNTTLGKLFCMIFALAGIPLGLIMFQSIGERVNTAIAYVLRKIRSCLNSRGYNVLREVTPKHLLFVSFSIGTMVITIDKIFFLLLSTIGFGDYVPLQTDGIMNNRPGYFAFTLLFIVGGLALFSASVNLLVLG</sequence>
<dbReference type="SUPFAM" id="SSF81324">
    <property type="entry name" value="Voltage-gated potassium channels"/>
    <property type="match status" value="2"/>
</dbReference>
<dbReference type="GO" id="GO:0022841">
    <property type="term" value="F:potassium ion leak channel activity"/>
    <property type="evidence" value="ECO:0007669"/>
    <property type="project" value="TreeGrafter"/>
</dbReference>
<evidence type="ECO:0000256" key="13">
    <source>
        <dbReference type="SAM" id="Phobius"/>
    </source>
</evidence>
<dbReference type="OMA" id="RRMYSIV"/>
<feature type="transmembrane region" description="Helical" evidence="13">
    <location>
        <begin position="173"/>
        <end position="198"/>
    </location>
</feature>
<reference evidence="15 16" key="2">
    <citation type="submission" date="2018-11" db="EMBL/GenBank/DDBJ databases">
        <authorList>
            <consortium name="Pathogen Informatics"/>
        </authorList>
    </citation>
    <scope>NUCLEOTIDE SEQUENCE [LARGE SCALE GENOMIC DNA]</scope>
</reference>
<dbReference type="GO" id="GO:0005886">
    <property type="term" value="C:plasma membrane"/>
    <property type="evidence" value="ECO:0007669"/>
    <property type="project" value="TreeGrafter"/>
</dbReference>
<comment type="similarity">
    <text evidence="2 12">Belongs to the two pore domain potassium channel (TC 1.A.1.8) family.</text>
</comment>
<evidence type="ECO:0000256" key="9">
    <source>
        <dbReference type="ARBA" id="ARBA00023065"/>
    </source>
</evidence>
<feature type="transmembrane region" description="Helical" evidence="13">
    <location>
        <begin position="114"/>
        <end position="135"/>
    </location>
</feature>
<evidence type="ECO:0000256" key="4">
    <source>
        <dbReference type="ARBA" id="ARBA00022538"/>
    </source>
</evidence>
<evidence type="ECO:0000259" key="14">
    <source>
        <dbReference type="Pfam" id="PF07885"/>
    </source>
</evidence>
<dbReference type="InterPro" id="IPR003092">
    <property type="entry name" value="2pore_dom_K_chnl_TASK"/>
</dbReference>
<dbReference type="GO" id="GO:0030322">
    <property type="term" value="P:stabilization of membrane potential"/>
    <property type="evidence" value="ECO:0007669"/>
    <property type="project" value="TreeGrafter"/>
</dbReference>
<keyword evidence="4" id="KW-0633">Potassium transport</keyword>
<feature type="transmembrane region" description="Helical" evidence="13">
    <location>
        <begin position="88"/>
        <end position="108"/>
    </location>
</feature>
<evidence type="ECO:0000256" key="8">
    <source>
        <dbReference type="ARBA" id="ARBA00022989"/>
    </source>
</evidence>
<gene>
    <name evidence="15" type="ORF">TCLT_LOCUS3386</name>
</gene>
<dbReference type="WBParaSite" id="TCLT_0000339301-mRNA-1">
    <property type="protein sequence ID" value="TCLT_0000339301-mRNA-1"/>
    <property type="gene ID" value="TCLT_0000339301"/>
</dbReference>
<evidence type="ECO:0000256" key="1">
    <source>
        <dbReference type="ARBA" id="ARBA00004141"/>
    </source>
</evidence>
<feature type="domain" description="Potassium channel" evidence="14">
    <location>
        <begin position="74"/>
        <end position="142"/>
    </location>
</feature>
<reference evidence="17" key="1">
    <citation type="submission" date="2017-02" db="UniProtKB">
        <authorList>
            <consortium name="WormBaseParasite"/>
        </authorList>
    </citation>
    <scope>IDENTIFICATION</scope>
</reference>
<comment type="subcellular location">
    <subcellularLocation>
        <location evidence="1">Membrane</location>
        <topology evidence="1">Multi-pass membrane protein</topology>
    </subcellularLocation>
</comment>
<feature type="transmembrane region" description="Helical" evidence="13">
    <location>
        <begin position="218"/>
        <end position="242"/>
    </location>
</feature>
<keyword evidence="16" id="KW-1185">Reference proteome</keyword>
<dbReference type="AlphaFoldDB" id="A0A0N5CT35"/>
<evidence type="ECO:0000256" key="5">
    <source>
        <dbReference type="ARBA" id="ARBA00022692"/>
    </source>
</evidence>
<evidence type="ECO:0000256" key="3">
    <source>
        <dbReference type="ARBA" id="ARBA00022448"/>
    </source>
</evidence>
<dbReference type="InterPro" id="IPR013099">
    <property type="entry name" value="K_chnl_dom"/>
</dbReference>
<feature type="domain" description="Potassium channel" evidence="14">
    <location>
        <begin position="192"/>
        <end position="240"/>
    </location>
</feature>
<keyword evidence="5 12" id="KW-0812">Transmembrane</keyword>
<dbReference type="PRINTS" id="PR01095">
    <property type="entry name" value="TASKCHANNEL"/>
</dbReference>
<dbReference type="Pfam" id="PF07885">
    <property type="entry name" value="Ion_trans_2"/>
    <property type="match status" value="2"/>
</dbReference>
<dbReference type="STRING" id="103827.A0A0N5CT35"/>
<keyword evidence="9 12" id="KW-0406">Ion transport</keyword>
<evidence type="ECO:0000256" key="10">
    <source>
        <dbReference type="ARBA" id="ARBA00023136"/>
    </source>
</evidence>
<dbReference type="EMBL" id="UYYF01001392">
    <property type="protein sequence ID" value="VDM99825.1"/>
    <property type="molecule type" value="Genomic_DNA"/>
</dbReference>
<proteinExistence type="inferred from homology"/>
<keyword evidence="6" id="KW-0631">Potassium channel</keyword>
<name>A0A0N5CT35_THECL</name>
<feature type="transmembrane region" description="Helical" evidence="13">
    <location>
        <begin position="16"/>
        <end position="36"/>
    </location>
</feature>
<evidence type="ECO:0000313" key="15">
    <source>
        <dbReference type="EMBL" id="VDM99825.1"/>
    </source>
</evidence>
<dbReference type="PANTHER" id="PTHR11003:SF172">
    <property type="entry name" value="TWO PORE POTASSIUM CHANNEL PROTEIN SUP-9"/>
    <property type="match status" value="1"/>
</dbReference>
<organism evidence="17">
    <name type="scientific">Thelazia callipaeda</name>
    <name type="common">Oriental eyeworm</name>
    <name type="synonym">Parasitic nematode</name>
    <dbReference type="NCBI Taxonomy" id="103827"/>
    <lineage>
        <taxon>Eukaryota</taxon>
        <taxon>Metazoa</taxon>
        <taxon>Ecdysozoa</taxon>
        <taxon>Nematoda</taxon>
        <taxon>Chromadorea</taxon>
        <taxon>Rhabditida</taxon>
        <taxon>Spirurina</taxon>
        <taxon>Spiruromorpha</taxon>
        <taxon>Thelazioidea</taxon>
        <taxon>Thelaziidae</taxon>
        <taxon>Thelazia</taxon>
    </lineage>
</organism>